<sequence>MSILPTNYPWVLVENCVCPTLDNFCYRPGPYKSPVICANASVKNITDFLASPLENCPFSTGSTTVIILQMITILILIALSVYLLATGKGRTYILGPTFANLHCSLYARHHSILHFSLIWDQPLAKQI</sequence>
<keyword evidence="1" id="KW-0812">Transmembrane</keyword>
<organism evidence="2 3">
    <name type="scientific">Globodera rostochiensis</name>
    <name type="common">Golden nematode worm</name>
    <name type="synonym">Heterodera rostochiensis</name>
    <dbReference type="NCBI Taxonomy" id="31243"/>
    <lineage>
        <taxon>Eukaryota</taxon>
        <taxon>Metazoa</taxon>
        <taxon>Ecdysozoa</taxon>
        <taxon>Nematoda</taxon>
        <taxon>Chromadorea</taxon>
        <taxon>Rhabditida</taxon>
        <taxon>Tylenchina</taxon>
        <taxon>Tylenchomorpha</taxon>
        <taxon>Tylenchoidea</taxon>
        <taxon>Heteroderidae</taxon>
        <taxon>Heteroderinae</taxon>
        <taxon>Globodera</taxon>
    </lineage>
</organism>
<dbReference type="Proteomes" id="UP000887572">
    <property type="component" value="Unplaced"/>
</dbReference>
<evidence type="ECO:0000313" key="3">
    <source>
        <dbReference type="WBParaSite" id="Gr19_v10_g3908.t1"/>
    </source>
</evidence>
<proteinExistence type="predicted"/>
<name>A0A914HR92_GLORO</name>
<evidence type="ECO:0000256" key="1">
    <source>
        <dbReference type="SAM" id="Phobius"/>
    </source>
</evidence>
<dbReference type="WBParaSite" id="Gr19_v10_g3908.t1">
    <property type="protein sequence ID" value="Gr19_v10_g3908.t1"/>
    <property type="gene ID" value="Gr19_v10_g3908"/>
</dbReference>
<keyword evidence="1" id="KW-0472">Membrane</keyword>
<keyword evidence="2" id="KW-1185">Reference proteome</keyword>
<protein>
    <submittedName>
        <fullName evidence="3">Uncharacterized protein</fullName>
    </submittedName>
</protein>
<accession>A0A914HR92</accession>
<feature type="transmembrane region" description="Helical" evidence="1">
    <location>
        <begin position="66"/>
        <end position="85"/>
    </location>
</feature>
<keyword evidence="1" id="KW-1133">Transmembrane helix</keyword>
<dbReference type="AlphaFoldDB" id="A0A914HR92"/>
<evidence type="ECO:0000313" key="2">
    <source>
        <dbReference type="Proteomes" id="UP000887572"/>
    </source>
</evidence>
<reference evidence="3" key="1">
    <citation type="submission" date="2022-11" db="UniProtKB">
        <authorList>
            <consortium name="WormBaseParasite"/>
        </authorList>
    </citation>
    <scope>IDENTIFICATION</scope>
</reference>